<comment type="caution">
    <text evidence="1">Lacks conserved residue(s) required for the propagation of feature annotation.</text>
</comment>
<dbReference type="EMBL" id="CABVHQ010000008">
    <property type="protein sequence ID" value="VVN83287.1"/>
    <property type="molecule type" value="Genomic_DNA"/>
</dbReference>
<evidence type="ECO:0000259" key="2">
    <source>
        <dbReference type="PROSITE" id="PS50110"/>
    </source>
</evidence>
<dbReference type="InterPro" id="IPR001789">
    <property type="entry name" value="Sig_transdc_resp-reg_receiver"/>
</dbReference>
<evidence type="ECO:0000313" key="3">
    <source>
        <dbReference type="EMBL" id="VVN83287.1"/>
    </source>
</evidence>
<gene>
    <name evidence="3" type="ORF">PS691_01268</name>
</gene>
<dbReference type="PROSITE" id="PS50110">
    <property type="entry name" value="RESPONSE_REGULATORY"/>
    <property type="match status" value="1"/>
</dbReference>
<dbReference type="AlphaFoldDB" id="A0A5E7B307"/>
<dbReference type="Gene3D" id="3.40.50.2300">
    <property type="match status" value="1"/>
</dbReference>
<dbReference type="InterPro" id="IPR011006">
    <property type="entry name" value="CheY-like_superfamily"/>
</dbReference>
<dbReference type="GO" id="GO:0000160">
    <property type="term" value="P:phosphorelay signal transduction system"/>
    <property type="evidence" value="ECO:0007669"/>
    <property type="project" value="InterPro"/>
</dbReference>
<accession>A0A5E7B307</accession>
<sequence>MLLLDVVFRGKRTLMAYFMFAERMNFGGKSPLITLGDERFQQIAHVVKEWSSHEPNINRERKRTPSALILVVEDEPVILEFLCEILQQEGFTTEAKGSADAAMEFLDRYADNVCLLLTEHHHAGEFERCSLGQPGR</sequence>
<reference evidence="3 4" key="1">
    <citation type="submission" date="2019-09" db="EMBL/GenBank/DDBJ databases">
        <authorList>
            <person name="Chandra G."/>
            <person name="Truman W A."/>
        </authorList>
    </citation>
    <scope>NUCLEOTIDE SEQUENCE [LARGE SCALE GENOMIC DNA]</scope>
    <source>
        <strain evidence="3">PS691</strain>
    </source>
</reference>
<dbReference type="SUPFAM" id="SSF52172">
    <property type="entry name" value="CheY-like"/>
    <property type="match status" value="1"/>
</dbReference>
<name>A0A5E7B307_PSEFL</name>
<protein>
    <recommendedName>
        <fullName evidence="2">Response regulatory domain-containing protein</fullName>
    </recommendedName>
</protein>
<dbReference type="Proteomes" id="UP000337909">
    <property type="component" value="Unassembled WGS sequence"/>
</dbReference>
<proteinExistence type="predicted"/>
<evidence type="ECO:0000313" key="4">
    <source>
        <dbReference type="Proteomes" id="UP000337909"/>
    </source>
</evidence>
<feature type="domain" description="Response regulatory" evidence="2">
    <location>
        <begin position="68"/>
        <end position="136"/>
    </location>
</feature>
<evidence type="ECO:0000256" key="1">
    <source>
        <dbReference type="PROSITE-ProRule" id="PRU00169"/>
    </source>
</evidence>
<organism evidence="3 4">
    <name type="scientific">Pseudomonas fluorescens</name>
    <dbReference type="NCBI Taxonomy" id="294"/>
    <lineage>
        <taxon>Bacteria</taxon>
        <taxon>Pseudomonadati</taxon>
        <taxon>Pseudomonadota</taxon>
        <taxon>Gammaproteobacteria</taxon>
        <taxon>Pseudomonadales</taxon>
        <taxon>Pseudomonadaceae</taxon>
        <taxon>Pseudomonas</taxon>
    </lineage>
</organism>